<dbReference type="GO" id="GO:0001965">
    <property type="term" value="F:G-protein alpha-subunit binding"/>
    <property type="evidence" value="ECO:0007669"/>
    <property type="project" value="TreeGrafter"/>
</dbReference>
<keyword evidence="2" id="KW-0344">Guanine-nucleotide releasing factor</keyword>
<dbReference type="AlphaFoldDB" id="A0A550CV39"/>
<dbReference type="OrthoDB" id="5585685at2759"/>
<evidence type="ECO:0000256" key="1">
    <source>
        <dbReference type="ARBA" id="ARBA00009049"/>
    </source>
</evidence>
<name>A0A550CV39_9AGAR</name>
<protein>
    <submittedName>
        <fullName evidence="5">Guanine nucleotide exchange factor</fullName>
    </submittedName>
</protein>
<dbReference type="Proteomes" id="UP000320762">
    <property type="component" value="Unassembled WGS sequence"/>
</dbReference>
<dbReference type="EMBL" id="VDMD01000002">
    <property type="protein sequence ID" value="TRM68651.1"/>
    <property type="molecule type" value="Genomic_DNA"/>
</dbReference>
<proteinExistence type="inferred from homology"/>
<gene>
    <name evidence="5" type="ORF">BD626DRAFT_425674</name>
</gene>
<feature type="region of interest" description="Disordered" evidence="4">
    <location>
        <begin position="309"/>
        <end position="381"/>
    </location>
</feature>
<evidence type="ECO:0000313" key="5">
    <source>
        <dbReference type="EMBL" id="TRM68651.1"/>
    </source>
</evidence>
<feature type="compositionally biased region" description="Low complexity" evidence="4">
    <location>
        <begin position="321"/>
        <end position="377"/>
    </location>
</feature>
<dbReference type="GO" id="GO:0007186">
    <property type="term" value="P:G protein-coupled receptor signaling pathway"/>
    <property type="evidence" value="ECO:0007669"/>
    <property type="project" value="TreeGrafter"/>
</dbReference>
<comment type="similarity">
    <text evidence="1">Belongs to the synembryn family.</text>
</comment>
<keyword evidence="3" id="KW-0143">Chaperone</keyword>
<evidence type="ECO:0000256" key="2">
    <source>
        <dbReference type="ARBA" id="ARBA00022658"/>
    </source>
</evidence>
<comment type="caution">
    <text evidence="5">The sequence shown here is derived from an EMBL/GenBank/DDBJ whole genome shotgun (WGS) entry which is preliminary data.</text>
</comment>
<dbReference type="PANTHER" id="PTHR12425:SF5">
    <property type="entry name" value="SYNEMBRYN"/>
    <property type="match status" value="1"/>
</dbReference>
<feature type="compositionally biased region" description="Polar residues" evidence="4">
    <location>
        <begin position="310"/>
        <end position="320"/>
    </location>
</feature>
<organism evidence="5 6">
    <name type="scientific">Schizophyllum amplum</name>
    <dbReference type="NCBI Taxonomy" id="97359"/>
    <lineage>
        <taxon>Eukaryota</taxon>
        <taxon>Fungi</taxon>
        <taxon>Dikarya</taxon>
        <taxon>Basidiomycota</taxon>
        <taxon>Agaricomycotina</taxon>
        <taxon>Agaricomycetes</taxon>
        <taxon>Agaricomycetidae</taxon>
        <taxon>Agaricales</taxon>
        <taxon>Schizophyllaceae</taxon>
        <taxon>Schizophyllum</taxon>
    </lineage>
</organism>
<dbReference type="InterPro" id="IPR019318">
    <property type="entry name" value="Gua_nucleotide_exch_fac_Ric8"/>
</dbReference>
<accession>A0A550CV39</accession>
<dbReference type="Pfam" id="PF10165">
    <property type="entry name" value="Ric8"/>
    <property type="match status" value="1"/>
</dbReference>
<sequence length="630" mass="67815">MSDILVSYTALSASSPRTDVDSVLHRIINAPLTDFDTQSRQQAIEALIADVKATTGSQKGPNSRLTAKDAPQALLAVKTLGKHPAGAQVIAKADILATLLSFANSTFRDDPDASCEALRCIANTLLLIEGARVTFIEKDVSGGDQCVSLLEKATTPDQIFILSRILLLSTVIQSSFLTSLVDEKRHGKSIVDTIEFKLDSLTTSILSGTKMSREATTDLLKFTFNILMHYPKMAGEPTEQADNASPEERKVMGDYWSPKLDGILPPLLRLFTTLPPTFPAPLTAPLTHVIHSLITIPITPTLKPLWFGTGSHSPKTTNAPTSSSAGRAATSGSAGRTSTSTRPQVNTRTGARSGSGSGRSSRSTSPPTTPTSSPKPSTLDRALNVLSGGRRSMSRPPLPFRAPDILGRAHDLMDVSFSHYFPGDIEPDDLSVRQAVKKENETGGNIGSSIDDMLTPLVVLITRLCTADETSRARMRDWLVPADLDRTTPLETRKDTLGRCIRLLPSVYHPMLKDAIGEMFFIISDSDPSVMSSLFGYGHVAGFLFNKGIMSAPPPPSGSGAAANIPGGSVNPITGSVQQRPPVDDTEMTQEEKEAEMEKLFVLFDRLERTGAMPKEQNPIRKAIQEGKMG</sequence>
<keyword evidence="6" id="KW-1185">Reference proteome</keyword>
<evidence type="ECO:0000256" key="4">
    <source>
        <dbReference type="SAM" id="MobiDB-lite"/>
    </source>
</evidence>
<evidence type="ECO:0000256" key="3">
    <source>
        <dbReference type="ARBA" id="ARBA00023186"/>
    </source>
</evidence>
<dbReference type="GO" id="GO:0005737">
    <property type="term" value="C:cytoplasm"/>
    <property type="evidence" value="ECO:0007669"/>
    <property type="project" value="TreeGrafter"/>
</dbReference>
<dbReference type="GO" id="GO:0005085">
    <property type="term" value="F:guanyl-nucleotide exchange factor activity"/>
    <property type="evidence" value="ECO:0007669"/>
    <property type="project" value="UniProtKB-KW"/>
</dbReference>
<evidence type="ECO:0000313" key="6">
    <source>
        <dbReference type="Proteomes" id="UP000320762"/>
    </source>
</evidence>
<dbReference type="PANTHER" id="PTHR12425">
    <property type="entry name" value="SYNEMBRYN"/>
    <property type="match status" value="1"/>
</dbReference>
<reference evidence="5 6" key="1">
    <citation type="journal article" date="2019" name="New Phytol.">
        <title>Comparative genomics reveals unique wood-decay strategies and fruiting body development in the Schizophyllaceae.</title>
        <authorList>
            <person name="Almasi E."/>
            <person name="Sahu N."/>
            <person name="Krizsan K."/>
            <person name="Balint B."/>
            <person name="Kovacs G.M."/>
            <person name="Kiss B."/>
            <person name="Cseklye J."/>
            <person name="Drula E."/>
            <person name="Henrissat B."/>
            <person name="Nagy I."/>
            <person name="Chovatia M."/>
            <person name="Adam C."/>
            <person name="LaButti K."/>
            <person name="Lipzen A."/>
            <person name="Riley R."/>
            <person name="Grigoriev I.V."/>
            <person name="Nagy L.G."/>
        </authorList>
    </citation>
    <scope>NUCLEOTIDE SEQUENCE [LARGE SCALE GENOMIC DNA]</scope>
    <source>
        <strain evidence="5 6">NL-1724</strain>
    </source>
</reference>